<organism evidence="2 3">
    <name type="scientific">Mycena alexandri</name>
    <dbReference type="NCBI Taxonomy" id="1745969"/>
    <lineage>
        <taxon>Eukaryota</taxon>
        <taxon>Fungi</taxon>
        <taxon>Dikarya</taxon>
        <taxon>Basidiomycota</taxon>
        <taxon>Agaricomycotina</taxon>
        <taxon>Agaricomycetes</taxon>
        <taxon>Agaricomycetidae</taxon>
        <taxon>Agaricales</taxon>
        <taxon>Marasmiineae</taxon>
        <taxon>Mycenaceae</taxon>
        <taxon>Mycena</taxon>
    </lineage>
</organism>
<evidence type="ECO:0000313" key="3">
    <source>
        <dbReference type="Proteomes" id="UP001218188"/>
    </source>
</evidence>
<keyword evidence="3" id="KW-1185">Reference proteome</keyword>
<dbReference type="EMBL" id="JARJCM010000186">
    <property type="protein sequence ID" value="KAJ7023598.1"/>
    <property type="molecule type" value="Genomic_DNA"/>
</dbReference>
<protein>
    <submittedName>
        <fullName evidence="2">Uncharacterized protein</fullName>
    </submittedName>
</protein>
<proteinExistence type="predicted"/>
<accession>A0AAD6SAX7</accession>
<evidence type="ECO:0000313" key="2">
    <source>
        <dbReference type="EMBL" id="KAJ7023598.1"/>
    </source>
</evidence>
<sequence>MYGPGLVYTREESEDEKLEKNALSPKSVGSKAHVPAKVDGPKAHRKPQSGPRCLRRANHAEVDERQRVLEVLEVLEFLGRASFFAVGTARFLSSPAKSFRVKFINATALILPDSSYYPVTLCTLSPQTAAFKTQTARTVMIFGKSATFQFEWFWANINQQTSNISSTNLGKPRKTLTKLAVLVEVFPDGVHGGLGQTVTWWQGQKSKEAFWLPHHQFGSVIGETVTSVTPTSHHACSAPHAPPSSNFCRSPVSLRRIDIRSLSTVSQSTPSIQPADKPEKRTRRKRERFAEPYRTNLDIDPFSCDWDSWDDYNFLEVHPEWHDLTMMEFFVKRVAKVPGTIRPLTFVPGVPDPCVAFEAAGKYYYLNTMLDYLDRFGGGFKSHDAFLTAFTRNPPIEGAHHQFPRDTKQLYGAVWKEQDRRAAKTAKAAKTLDSA</sequence>
<dbReference type="Proteomes" id="UP001218188">
    <property type="component" value="Unassembled WGS sequence"/>
</dbReference>
<evidence type="ECO:0000256" key="1">
    <source>
        <dbReference type="SAM" id="MobiDB-lite"/>
    </source>
</evidence>
<name>A0AAD6SAX7_9AGAR</name>
<feature type="compositionally biased region" description="Basic residues" evidence="1">
    <location>
        <begin position="43"/>
        <end position="57"/>
    </location>
</feature>
<feature type="region of interest" description="Disordered" evidence="1">
    <location>
        <begin position="1"/>
        <end position="57"/>
    </location>
</feature>
<reference evidence="2" key="1">
    <citation type="submission" date="2023-03" db="EMBL/GenBank/DDBJ databases">
        <title>Massive genome expansion in bonnet fungi (Mycena s.s.) driven by repeated elements and novel gene families across ecological guilds.</title>
        <authorList>
            <consortium name="Lawrence Berkeley National Laboratory"/>
            <person name="Harder C.B."/>
            <person name="Miyauchi S."/>
            <person name="Viragh M."/>
            <person name="Kuo A."/>
            <person name="Thoen E."/>
            <person name="Andreopoulos B."/>
            <person name="Lu D."/>
            <person name="Skrede I."/>
            <person name="Drula E."/>
            <person name="Henrissat B."/>
            <person name="Morin E."/>
            <person name="Kohler A."/>
            <person name="Barry K."/>
            <person name="LaButti K."/>
            <person name="Morin E."/>
            <person name="Salamov A."/>
            <person name="Lipzen A."/>
            <person name="Mereny Z."/>
            <person name="Hegedus B."/>
            <person name="Baldrian P."/>
            <person name="Stursova M."/>
            <person name="Weitz H."/>
            <person name="Taylor A."/>
            <person name="Grigoriev I.V."/>
            <person name="Nagy L.G."/>
            <person name="Martin F."/>
            <person name="Kauserud H."/>
        </authorList>
    </citation>
    <scope>NUCLEOTIDE SEQUENCE</scope>
    <source>
        <strain evidence="2">CBHHK200</strain>
    </source>
</reference>
<gene>
    <name evidence="2" type="ORF">C8F04DRAFT_1304847</name>
</gene>
<dbReference type="AlphaFoldDB" id="A0AAD6SAX7"/>
<feature type="region of interest" description="Disordered" evidence="1">
    <location>
        <begin position="263"/>
        <end position="288"/>
    </location>
</feature>
<feature type="compositionally biased region" description="Polar residues" evidence="1">
    <location>
        <begin position="263"/>
        <end position="272"/>
    </location>
</feature>
<comment type="caution">
    <text evidence="2">The sequence shown here is derived from an EMBL/GenBank/DDBJ whole genome shotgun (WGS) entry which is preliminary data.</text>
</comment>